<feature type="compositionally biased region" description="Polar residues" evidence="1">
    <location>
        <begin position="291"/>
        <end position="308"/>
    </location>
</feature>
<feature type="compositionally biased region" description="Pro residues" evidence="1">
    <location>
        <begin position="1"/>
        <end position="11"/>
    </location>
</feature>
<organism evidence="2 3">
    <name type="scientific">Brassica campestris</name>
    <name type="common">Field mustard</name>
    <dbReference type="NCBI Taxonomy" id="3711"/>
    <lineage>
        <taxon>Eukaryota</taxon>
        <taxon>Viridiplantae</taxon>
        <taxon>Streptophyta</taxon>
        <taxon>Embryophyta</taxon>
        <taxon>Tracheophyta</taxon>
        <taxon>Spermatophyta</taxon>
        <taxon>Magnoliopsida</taxon>
        <taxon>eudicotyledons</taxon>
        <taxon>Gunneridae</taxon>
        <taxon>Pentapetalae</taxon>
        <taxon>rosids</taxon>
        <taxon>malvids</taxon>
        <taxon>Brassicales</taxon>
        <taxon>Brassicaceae</taxon>
        <taxon>Brassiceae</taxon>
        <taxon>Brassica</taxon>
    </lineage>
</organism>
<proteinExistence type="predicted"/>
<feature type="region of interest" description="Disordered" evidence="1">
    <location>
        <begin position="124"/>
        <end position="148"/>
    </location>
</feature>
<protein>
    <submittedName>
        <fullName evidence="2">Uncharacterized protein</fullName>
    </submittedName>
</protein>
<evidence type="ECO:0000313" key="3">
    <source>
        <dbReference type="Proteomes" id="UP000011750"/>
    </source>
</evidence>
<feature type="compositionally biased region" description="Basic residues" evidence="1">
    <location>
        <begin position="56"/>
        <end position="67"/>
    </location>
</feature>
<dbReference type="RefSeq" id="XP_009151660.1">
    <property type="nucleotide sequence ID" value="XM_009153412.2"/>
</dbReference>
<feature type="region of interest" description="Disordered" evidence="1">
    <location>
        <begin position="181"/>
        <end position="275"/>
    </location>
</feature>
<feature type="region of interest" description="Disordered" evidence="1">
    <location>
        <begin position="289"/>
        <end position="326"/>
    </location>
</feature>
<accession>M4F8R2</accession>
<dbReference type="EnsemblPlants" id="Bra037474.1">
    <property type="protein sequence ID" value="Bra037474.1-P"/>
    <property type="gene ID" value="Bra037474"/>
</dbReference>
<feature type="compositionally biased region" description="Polar residues" evidence="1">
    <location>
        <begin position="98"/>
        <end position="109"/>
    </location>
</feature>
<sequence length="447" mass="50133">MSRCFPFPPPGYDKKITTHETDPPLIKEKYKEKNHKKDKDKEKREGKDRSKDKDKERKKKREKHKDRKDKEKDKEKCKPLEEQKAGVLPNTGNREKLVTNTVQNNSNGESKYVQELGRRIRYDEEATGSQNAQKITNQKGTPGKAFLSSSFCPVQETNYGENDDQSISTQKNFAVARASFGADQKRAVAMGKPMENRDKARHTKSPEKSHLKESAAMSDKPRDEAGLKKKTESINKSHQDKSKLIEGPKLKERGKDSLDIKNGRPPDLIAEGSLGKRMDLDTNGLLYENGTKPNKLQRHSASVSSVENGRTLGSHRSPASEVQGTTCKPEVKEAKVNGFVVSGEKEKVCSQSHVAATTKAKVKENGEASAKPPHPDLKLLDQILSVPKRELFLEVDNDEEWLYSPLGVKLKKARTYSPDSGESLQVWNQAFKIESADILALPYVVPF</sequence>
<dbReference type="OrthoDB" id="1913135at2759"/>
<evidence type="ECO:0000313" key="2">
    <source>
        <dbReference type="EnsemblPlants" id="Bra037474.1-P"/>
    </source>
</evidence>
<dbReference type="Proteomes" id="UP000011750">
    <property type="component" value="Chromosome A06"/>
</dbReference>
<feature type="compositionally biased region" description="Basic and acidic residues" evidence="1">
    <location>
        <begin position="194"/>
        <end position="264"/>
    </location>
</feature>
<feature type="compositionally biased region" description="Polar residues" evidence="1">
    <location>
        <begin position="127"/>
        <end position="140"/>
    </location>
</feature>
<dbReference type="OMA" id="DWLFDRC"/>
<reference evidence="2 3" key="1">
    <citation type="journal article" date="2011" name="Nat. Genet.">
        <title>The genome of the mesopolyploid crop species Brassica rapa.</title>
        <authorList>
            <consortium name="Brassica rapa Genome Sequencing Project Consortium"/>
            <person name="Wang X."/>
            <person name="Wang H."/>
            <person name="Wang J."/>
            <person name="Sun R."/>
            <person name="Wu J."/>
            <person name="Liu S."/>
            <person name="Bai Y."/>
            <person name="Mun J.H."/>
            <person name="Bancroft I."/>
            <person name="Cheng F."/>
            <person name="Huang S."/>
            <person name="Li X."/>
            <person name="Hua W."/>
            <person name="Wang J."/>
            <person name="Wang X."/>
            <person name="Freeling M."/>
            <person name="Pires J.C."/>
            <person name="Paterson A.H."/>
            <person name="Chalhoub B."/>
            <person name="Wang B."/>
            <person name="Hayward A."/>
            <person name="Sharpe A.G."/>
            <person name="Park B.S."/>
            <person name="Weisshaar B."/>
            <person name="Liu B."/>
            <person name="Li B."/>
            <person name="Liu B."/>
            <person name="Tong C."/>
            <person name="Song C."/>
            <person name="Duran C."/>
            <person name="Peng C."/>
            <person name="Geng C."/>
            <person name="Koh C."/>
            <person name="Lin C."/>
            <person name="Edwards D."/>
            <person name="Mu D."/>
            <person name="Shen D."/>
            <person name="Soumpourou E."/>
            <person name="Li F."/>
            <person name="Fraser F."/>
            <person name="Conant G."/>
            <person name="Lassalle G."/>
            <person name="King G.J."/>
            <person name="Bonnema G."/>
            <person name="Tang H."/>
            <person name="Wang H."/>
            <person name="Belcram H."/>
            <person name="Zhou H."/>
            <person name="Hirakawa H."/>
            <person name="Abe H."/>
            <person name="Guo H."/>
            <person name="Wang H."/>
            <person name="Jin H."/>
            <person name="Parkin I.A."/>
            <person name="Batley J."/>
            <person name="Kim J.S."/>
            <person name="Just J."/>
            <person name="Li J."/>
            <person name="Xu J."/>
            <person name="Deng J."/>
            <person name="Kim J.A."/>
            <person name="Li J."/>
            <person name="Yu J."/>
            <person name="Meng J."/>
            <person name="Wang J."/>
            <person name="Min J."/>
            <person name="Poulain J."/>
            <person name="Wang J."/>
            <person name="Hatakeyama K."/>
            <person name="Wu K."/>
            <person name="Wang L."/>
            <person name="Fang L."/>
            <person name="Trick M."/>
            <person name="Links M.G."/>
            <person name="Zhao M."/>
            <person name="Jin M."/>
            <person name="Ramchiary N."/>
            <person name="Drou N."/>
            <person name="Berkman P.J."/>
            <person name="Cai Q."/>
            <person name="Huang Q."/>
            <person name="Li R."/>
            <person name="Tabata S."/>
            <person name="Cheng S."/>
            <person name="Zhang S."/>
            <person name="Zhang S."/>
            <person name="Huang S."/>
            <person name="Sato S."/>
            <person name="Sun S."/>
            <person name="Kwon S.J."/>
            <person name="Choi S.R."/>
            <person name="Lee T.H."/>
            <person name="Fan W."/>
            <person name="Zhao X."/>
            <person name="Tan X."/>
            <person name="Xu X."/>
            <person name="Wang Y."/>
            <person name="Qiu Y."/>
            <person name="Yin Y."/>
            <person name="Li Y."/>
            <person name="Du Y."/>
            <person name="Liao Y."/>
            <person name="Lim Y."/>
            <person name="Narusaka Y."/>
            <person name="Wang Y."/>
            <person name="Wang Z."/>
            <person name="Li Z."/>
            <person name="Wang Z."/>
            <person name="Xiong Z."/>
            <person name="Zhang Z."/>
        </authorList>
    </citation>
    <scope>NUCLEOTIDE SEQUENCE [LARGE SCALE GENOMIC DNA]</scope>
    <source>
        <strain evidence="2 3">cv. Chiifu-401-42</strain>
    </source>
</reference>
<dbReference type="eggNOG" id="ENOG502QS3H">
    <property type="taxonomic scope" value="Eukaryota"/>
</dbReference>
<dbReference type="GeneID" id="103874971"/>
<name>M4F8R2_BRACM</name>
<keyword evidence="3" id="KW-1185">Reference proteome</keyword>
<feature type="region of interest" description="Disordered" evidence="1">
    <location>
        <begin position="1"/>
        <end position="112"/>
    </location>
</feature>
<reference evidence="2" key="3">
    <citation type="submission" date="2023-03" db="UniProtKB">
        <authorList>
            <consortium name="EnsemblPlants"/>
        </authorList>
    </citation>
    <scope>IDENTIFICATION</scope>
    <source>
        <strain evidence="2">cv. Chiifu-401-42</strain>
    </source>
</reference>
<dbReference type="KEGG" id="brp:103874971"/>
<dbReference type="RefSeq" id="XP_009151659.1">
    <property type="nucleotide sequence ID" value="XM_009153411.2"/>
</dbReference>
<dbReference type="HOGENOM" id="CLU_019958_0_0_1"/>
<dbReference type="STRING" id="51351.M4F8R2"/>
<dbReference type="InParanoid" id="M4F8R2"/>
<dbReference type="AlphaFoldDB" id="M4F8R2"/>
<dbReference type="PANTHER" id="PTHR34660:SF3">
    <property type="entry name" value="RRM DOMAIN-CONTAINING PROTEIN"/>
    <property type="match status" value="1"/>
</dbReference>
<feature type="compositionally biased region" description="Basic and acidic residues" evidence="1">
    <location>
        <begin position="68"/>
        <end position="84"/>
    </location>
</feature>
<evidence type="ECO:0000256" key="1">
    <source>
        <dbReference type="SAM" id="MobiDB-lite"/>
    </source>
</evidence>
<reference evidence="2 3" key="2">
    <citation type="journal article" date="2018" name="Hortic Res">
        <title>Improved Brassica rapa reference genome by single-molecule sequencing and chromosome conformation capture technologies.</title>
        <authorList>
            <person name="Zhang L."/>
            <person name="Cai X."/>
            <person name="Wu J."/>
            <person name="Liu M."/>
            <person name="Grob S."/>
            <person name="Cheng F."/>
            <person name="Liang J."/>
            <person name="Cai C."/>
            <person name="Liu Z."/>
            <person name="Liu B."/>
            <person name="Wang F."/>
            <person name="Li S."/>
            <person name="Liu F."/>
            <person name="Li X."/>
            <person name="Cheng L."/>
            <person name="Yang W."/>
            <person name="Li M.H."/>
            <person name="Grossniklaus U."/>
            <person name="Zheng H."/>
            <person name="Wang X."/>
        </authorList>
    </citation>
    <scope>NUCLEOTIDE SEQUENCE [LARGE SCALE GENOMIC DNA]</scope>
    <source>
        <strain evidence="2 3">cv. Chiifu-401-42</strain>
    </source>
</reference>
<dbReference type="FunCoup" id="M4F8R2">
    <property type="interactions" value="724"/>
</dbReference>
<feature type="compositionally biased region" description="Basic and acidic residues" evidence="1">
    <location>
        <begin position="12"/>
        <end position="55"/>
    </location>
</feature>
<dbReference type="PANTHER" id="PTHR34660">
    <property type="entry name" value="MYB-LIKE PROTEIN X"/>
    <property type="match status" value="1"/>
</dbReference>
<dbReference type="Gramene" id="Bra037474.1">
    <property type="protein sequence ID" value="Bra037474.1-P"/>
    <property type="gene ID" value="Bra037474"/>
</dbReference>